<name>A0AA38SE47_9PEZI</name>
<evidence type="ECO:0000313" key="8">
    <source>
        <dbReference type="Proteomes" id="UP001174691"/>
    </source>
</evidence>
<accession>A0AA38SE47</accession>
<gene>
    <name evidence="7" type="ORF">NKR19_g308</name>
</gene>
<comment type="caution">
    <text evidence="7">The sequence shown here is derived from an EMBL/GenBank/DDBJ whole genome shotgun (WGS) entry which is preliminary data.</text>
</comment>
<evidence type="ECO:0000256" key="5">
    <source>
        <dbReference type="ARBA" id="ARBA00023242"/>
    </source>
</evidence>
<dbReference type="PANTHER" id="PTHR14440">
    <property type="entry name" value="DNA-DIRECTED RNA POLYMERASE I SUBUNIT RPA49"/>
    <property type="match status" value="1"/>
</dbReference>
<evidence type="ECO:0000256" key="1">
    <source>
        <dbReference type="ARBA" id="ARBA00004604"/>
    </source>
</evidence>
<dbReference type="EMBL" id="JANBVN010000003">
    <property type="protein sequence ID" value="KAJ9165430.1"/>
    <property type="molecule type" value="Genomic_DNA"/>
</dbReference>
<keyword evidence="5" id="KW-0539">Nucleus</keyword>
<dbReference type="AlphaFoldDB" id="A0AA38SE47"/>
<keyword evidence="4" id="KW-0804">Transcription</keyword>
<feature type="compositionally biased region" description="Basic and acidic residues" evidence="6">
    <location>
        <begin position="1"/>
        <end position="14"/>
    </location>
</feature>
<dbReference type="GO" id="GO:0005730">
    <property type="term" value="C:nucleolus"/>
    <property type="evidence" value="ECO:0007669"/>
    <property type="project" value="UniProtKB-SubCell"/>
</dbReference>
<feature type="region of interest" description="Disordered" evidence="6">
    <location>
        <begin position="1"/>
        <end position="30"/>
    </location>
</feature>
<dbReference type="GO" id="GO:0006351">
    <property type="term" value="P:DNA-templated transcription"/>
    <property type="evidence" value="ECO:0007669"/>
    <property type="project" value="InterPro"/>
</dbReference>
<reference evidence="7" key="1">
    <citation type="submission" date="2022-07" db="EMBL/GenBank/DDBJ databases">
        <title>Fungi with potential for degradation of polypropylene.</title>
        <authorList>
            <person name="Gostincar C."/>
        </authorList>
    </citation>
    <scope>NUCLEOTIDE SEQUENCE</scope>
    <source>
        <strain evidence="7">EXF-13287</strain>
    </source>
</reference>
<dbReference type="GO" id="GO:0003677">
    <property type="term" value="F:DNA binding"/>
    <property type="evidence" value="ECO:0007669"/>
    <property type="project" value="InterPro"/>
</dbReference>
<dbReference type="GO" id="GO:0000428">
    <property type="term" value="C:DNA-directed RNA polymerase complex"/>
    <property type="evidence" value="ECO:0007669"/>
    <property type="project" value="UniProtKB-KW"/>
</dbReference>
<evidence type="ECO:0000256" key="4">
    <source>
        <dbReference type="ARBA" id="ARBA00023163"/>
    </source>
</evidence>
<comment type="subcellular location">
    <subcellularLocation>
        <location evidence="1">Nucleus</location>
        <location evidence="1">Nucleolus</location>
    </subcellularLocation>
</comment>
<evidence type="ECO:0000256" key="2">
    <source>
        <dbReference type="ARBA" id="ARBA00009430"/>
    </source>
</evidence>
<proteinExistence type="inferred from homology"/>
<organism evidence="7 8">
    <name type="scientific">Coniochaeta hoffmannii</name>
    <dbReference type="NCBI Taxonomy" id="91930"/>
    <lineage>
        <taxon>Eukaryota</taxon>
        <taxon>Fungi</taxon>
        <taxon>Dikarya</taxon>
        <taxon>Ascomycota</taxon>
        <taxon>Pezizomycotina</taxon>
        <taxon>Sordariomycetes</taxon>
        <taxon>Sordariomycetidae</taxon>
        <taxon>Coniochaetales</taxon>
        <taxon>Coniochaetaceae</taxon>
        <taxon>Coniochaeta</taxon>
    </lineage>
</organism>
<protein>
    <submittedName>
        <fullName evidence="7">DNA-directed RNA polymerase I subunit rpa49</fullName>
    </submittedName>
</protein>
<keyword evidence="8" id="KW-1185">Reference proteome</keyword>
<comment type="similarity">
    <text evidence="2">Belongs to the eukaryotic RPA49/POLR1E RNA polymerase subunit family.</text>
</comment>
<dbReference type="Pfam" id="PF06870">
    <property type="entry name" value="RNA_pol_I_A49"/>
    <property type="match status" value="1"/>
</dbReference>
<keyword evidence="3 7" id="KW-0240">DNA-directed RNA polymerase</keyword>
<evidence type="ECO:0000256" key="3">
    <source>
        <dbReference type="ARBA" id="ARBA00022478"/>
    </source>
</evidence>
<dbReference type="Proteomes" id="UP001174691">
    <property type="component" value="Unassembled WGS sequence"/>
</dbReference>
<sequence>MAEPAEKKRKRPEDVSGAVSKKKKVSISAAPASLPHTISVSSVVRPKFSPPVLATTPGLVIPEDVQFHPYAKKEPNSVKKRKQSLQGPPKDLLLHSTSHHTLDYTAREDRPKGTESLLKHYVAVFDPASGELKVIEARKMVVRGLVRSRKAGDAEFAGLTERENRTEARDALGQAFGTKKAKRAIASKTENAIDQGRSTDGTPRKMGAADLALMDSIKDSTANMATRDELQAVVDQARPVPKGDYDAEDVEDVYNPREIIGKDVLNAIPILDWQDKCKKNEPIEVISRFVANRVNRVAAGESAALRLKILRYYLWLVIFYNSTRPGKERGTRSIAQRDKLRDQMAPAPEVVVENIRRKFSDNGVMRKLHIDLLFTHCCVFASIIDSFDVDTYDIKEDLKLEQKQINQYFQEIGARTRTSKKGDTVIHYAKLSIPLIFPRLRAHRQR</sequence>
<evidence type="ECO:0000313" key="7">
    <source>
        <dbReference type="EMBL" id="KAJ9165430.1"/>
    </source>
</evidence>
<feature type="region of interest" description="Disordered" evidence="6">
    <location>
        <begin position="72"/>
        <end position="95"/>
    </location>
</feature>
<dbReference type="InterPro" id="IPR009668">
    <property type="entry name" value="RNA_pol-assoc_fac_A49-like"/>
</dbReference>
<evidence type="ECO:0000256" key="6">
    <source>
        <dbReference type="SAM" id="MobiDB-lite"/>
    </source>
</evidence>